<dbReference type="AlphaFoldDB" id="A0A5B7X7I8"/>
<evidence type="ECO:0000313" key="3">
    <source>
        <dbReference type="EMBL" id="QCY71095.1"/>
    </source>
</evidence>
<keyword evidence="1" id="KW-1133">Transmembrane helix</keyword>
<dbReference type="RefSeq" id="WP_139067645.1">
    <property type="nucleotide sequence ID" value="NZ_CP040812.1"/>
</dbReference>
<name>A0A5B7X7I8_9FLAO</name>
<keyword evidence="4" id="KW-1185">Reference proteome</keyword>
<evidence type="ECO:0000256" key="1">
    <source>
        <dbReference type="SAM" id="Phobius"/>
    </source>
</evidence>
<dbReference type="EMBL" id="CP040812">
    <property type="protein sequence ID" value="QCY71095.1"/>
    <property type="molecule type" value="Genomic_DNA"/>
</dbReference>
<evidence type="ECO:0000313" key="4">
    <source>
        <dbReference type="Proteomes" id="UP000309016"/>
    </source>
</evidence>
<dbReference type="KEGG" id="afla:FHG64_17770"/>
<dbReference type="Proteomes" id="UP000309016">
    <property type="component" value="Chromosome"/>
</dbReference>
<keyword evidence="1" id="KW-0472">Membrane</keyword>
<accession>A0A5B7X7I8</accession>
<feature type="domain" description="Conjugative transposon TraM C-terminal" evidence="2">
    <location>
        <begin position="177"/>
        <end position="307"/>
    </location>
</feature>
<organism evidence="3 4">
    <name type="scientific">Antarcticibacterium flavum</name>
    <dbReference type="NCBI Taxonomy" id="2058175"/>
    <lineage>
        <taxon>Bacteria</taxon>
        <taxon>Pseudomonadati</taxon>
        <taxon>Bacteroidota</taxon>
        <taxon>Flavobacteriia</taxon>
        <taxon>Flavobacteriales</taxon>
        <taxon>Flavobacteriaceae</taxon>
        <taxon>Antarcticibacterium</taxon>
    </lineage>
</organism>
<sequence length="315" mass="35648">MKIEKNKIVFGSVLAVVVIFIVGYSLVIFGGDDISSTELKETLIPDLEQEEKDFRSKLDAVNALKEEREVTAPSIYDERFLDSLGYYDPDLRNKRKEQIVDSIYKSGRISYSESSYRRSSLEEAIQPDTLPVVREPIIDANHISSKELGLEHQLFYSSAPAVTQGVRATENPEEVYQVEVDGNQVVRAGYRLRMRLTEAAMINNKFLPAHTPVFGFISFKPNRALIEIQNIDRHPVRLKAYDLQDGSEGIYVENSIRAEASREVLEDIIQDIDIPGVPQVSGVKQVFQRNNRNVKVTVTNNYKLILKAAQGNNEL</sequence>
<evidence type="ECO:0000259" key="2">
    <source>
        <dbReference type="Pfam" id="PF12508"/>
    </source>
</evidence>
<dbReference type="Pfam" id="PF12508">
    <property type="entry name" value="Transposon_TraM"/>
    <property type="match status" value="1"/>
</dbReference>
<feature type="transmembrane region" description="Helical" evidence="1">
    <location>
        <begin position="7"/>
        <end position="29"/>
    </location>
</feature>
<gene>
    <name evidence="3" type="primary">traM</name>
    <name evidence="3" type="ORF">FHG64_17770</name>
</gene>
<dbReference type="InterPro" id="IPR055407">
    <property type="entry name" value="TraM_C"/>
</dbReference>
<dbReference type="OrthoDB" id="1409065at2"/>
<keyword evidence="1" id="KW-0812">Transmembrane</keyword>
<protein>
    <submittedName>
        <fullName evidence="3">Conjugative transposon protein TraM</fullName>
    </submittedName>
</protein>
<reference evidence="3 4" key="1">
    <citation type="submission" date="2019-06" db="EMBL/GenBank/DDBJ databases">
        <title>Complete genome sequence of Antarcticibacterium flavum KCTC 52984T from an Antarctic marine sediment.</title>
        <authorList>
            <person name="Lee Y.M."/>
            <person name="Shin S.C."/>
        </authorList>
    </citation>
    <scope>NUCLEOTIDE SEQUENCE [LARGE SCALE GENOMIC DNA]</scope>
    <source>
        <strain evidence="3 4">KCTC 52984</strain>
    </source>
</reference>
<proteinExistence type="predicted"/>